<gene>
    <name evidence="2" type="ORF">F0P93_30115</name>
</gene>
<comment type="caution">
    <text evidence="2">The sequence shown here is derived from an EMBL/GenBank/DDBJ whole genome shotgun (WGS) entry which is preliminary data.</text>
</comment>
<reference evidence="2 3" key="1">
    <citation type="submission" date="2019-09" db="EMBL/GenBank/DDBJ databases">
        <title>Genome Sequence of Larkinella sp MA1.</title>
        <authorList>
            <person name="Srinivasan S."/>
        </authorList>
    </citation>
    <scope>NUCLEOTIDE SEQUENCE [LARGE SCALE GENOMIC DNA]</scope>
    <source>
        <strain evidence="2 3">MA1</strain>
    </source>
</reference>
<evidence type="ECO:0000313" key="2">
    <source>
        <dbReference type="EMBL" id="KAA9341204.1"/>
    </source>
</evidence>
<accession>A0A5N1J5X5</accession>
<name>A0A5N1J5X5_9BACT</name>
<evidence type="ECO:0000313" key="3">
    <source>
        <dbReference type="Proteomes" id="UP000326344"/>
    </source>
</evidence>
<protein>
    <recommendedName>
        <fullName evidence="4">Phosphate-selective porin O/P</fullName>
    </recommendedName>
</protein>
<dbReference type="SUPFAM" id="SSF56935">
    <property type="entry name" value="Porins"/>
    <property type="match status" value="1"/>
</dbReference>
<feature type="chain" id="PRO_5024957495" description="Phosphate-selective porin O/P" evidence="1">
    <location>
        <begin position="19"/>
        <end position="418"/>
    </location>
</feature>
<proteinExistence type="predicted"/>
<dbReference type="AlphaFoldDB" id="A0A5N1J5X5"/>
<keyword evidence="1" id="KW-0732">Signal</keyword>
<keyword evidence="3" id="KW-1185">Reference proteome</keyword>
<dbReference type="EMBL" id="VTWS01000013">
    <property type="protein sequence ID" value="KAA9341204.1"/>
    <property type="molecule type" value="Genomic_DNA"/>
</dbReference>
<organism evidence="2 3">
    <name type="scientific">Larkinella humicola</name>
    <dbReference type="NCBI Taxonomy" id="2607654"/>
    <lineage>
        <taxon>Bacteria</taxon>
        <taxon>Pseudomonadati</taxon>
        <taxon>Bacteroidota</taxon>
        <taxon>Cytophagia</taxon>
        <taxon>Cytophagales</taxon>
        <taxon>Spirosomataceae</taxon>
        <taxon>Larkinella</taxon>
    </lineage>
</organism>
<feature type="signal peptide" evidence="1">
    <location>
        <begin position="1"/>
        <end position="18"/>
    </location>
</feature>
<evidence type="ECO:0008006" key="4">
    <source>
        <dbReference type="Google" id="ProtNLM"/>
    </source>
</evidence>
<dbReference type="Gene3D" id="2.40.160.10">
    <property type="entry name" value="Porin"/>
    <property type="match status" value="1"/>
</dbReference>
<dbReference type="InterPro" id="IPR023614">
    <property type="entry name" value="Porin_dom_sf"/>
</dbReference>
<sequence length="418" mass="47643">MRYLLYLFLGLVTRSVLAQTDSTSANPAAFEELFGRDTTLRPGSQQLKLNMDATYDRPFLTMGKLPVSVGGYLEANTQYMQTNGITEGLSFQMRRMTIFLASTINRRLKFLSEIEFEDGTKEINIEFAAMDLELHPLLNLRGGIIMNPIGSFNQNHDGPKWEFVDRPLSSTQIIPSTWSNVGFGIYGKMYKKDWVWAYEAYLTNGFDDQIITNNQNRTFLPATKANADRFEESFNGVPLITIKTALKRRKWAEIGLSWMGGVYNKFQDDGLVLDKRRRVDVFALDFNSTLPTRTVINGELVWARIDVSSSYSQQFGRQQRGGWVDIVQPVLRRRILGWNTAVLNVALRVERVDYNVDTFAETGESIADELWSIVPAISFRPSPTTVIRANYRYQWDTDLLGNPPARTAGFQIGFSTYF</sequence>
<evidence type="ECO:0000256" key="1">
    <source>
        <dbReference type="SAM" id="SignalP"/>
    </source>
</evidence>
<dbReference type="Proteomes" id="UP000326344">
    <property type="component" value="Unassembled WGS sequence"/>
</dbReference>